<proteinExistence type="predicted"/>
<protein>
    <submittedName>
        <fullName evidence="3">OLC1v1014415C3</fullName>
    </submittedName>
</protein>
<accession>A0AAV1E2T2</accession>
<dbReference type="SMART" id="SM00767">
    <property type="entry name" value="DCD"/>
    <property type="match status" value="1"/>
</dbReference>
<evidence type="ECO:0000256" key="1">
    <source>
        <dbReference type="SAM" id="MobiDB-lite"/>
    </source>
</evidence>
<feature type="domain" description="DCD" evidence="2">
    <location>
        <begin position="7"/>
        <end position="133"/>
    </location>
</feature>
<evidence type="ECO:0000313" key="4">
    <source>
        <dbReference type="Proteomes" id="UP001161247"/>
    </source>
</evidence>
<dbReference type="Proteomes" id="UP001161247">
    <property type="component" value="Chromosome 7"/>
</dbReference>
<gene>
    <name evidence="3" type="ORF">OLC1_LOCUS20692</name>
</gene>
<keyword evidence="4" id="KW-1185">Reference proteome</keyword>
<dbReference type="EMBL" id="OX459124">
    <property type="protein sequence ID" value="CAI9113747.1"/>
    <property type="molecule type" value="Genomic_DNA"/>
</dbReference>
<dbReference type="InterPro" id="IPR013989">
    <property type="entry name" value="Dev_and_cell_death_domain"/>
</dbReference>
<evidence type="ECO:0000313" key="3">
    <source>
        <dbReference type="EMBL" id="CAI9113747.1"/>
    </source>
</evidence>
<evidence type="ECO:0000259" key="2">
    <source>
        <dbReference type="PROSITE" id="PS51222"/>
    </source>
</evidence>
<dbReference type="Pfam" id="PF10539">
    <property type="entry name" value="Dev_Cell_Death"/>
    <property type="match status" value="1"/>
</dbReference>
<dbReference type="AlphaFoldDB" id="A0AAV1E2T2"/>
<sequence>MNRFNSKQPAGYIFMCNGRTKPECYQYRVFGLPSGRRDVVERIKPGAKLFLYDFEVKLLYGVYEATTSGSTNLEPDAFGGKFPAQVGFRIFKECLPLPEKSFKNAIKDNYTGVKFKQELDEKQVTDLISLFSPLAASSSTLMSQPMPPAASAQEVLPSDGRYQDSYETARHHTEDKRQLLTSLYPYLYLLQHSVTQQVMQPPPVQQAQTTTAPVQYEYYPTYTNSYHMVDSQLVTVIRGRQTPNVVNLRPGNEVTQAVVPAHQPSADDYSSLSQRGETAIYHGTSVGYNNESSWSSYYGNPSYGYGTATNYYYPVPSVGYGYPTAQPQAPASGWPQVNVPTSSSYSAQ</sequence>
<name>A0AAV1E2T2_OLDCO</name>
<dbReference type="PROSITE" id="PS51222">
    <property type="entry name" value="DCD"/>
    <property type="match status" value="1"/>
</dbReference>
<dbReference type="PANTHER" id="PTHR46444:SF19">
    <property type="entry name" value="OS02G0745600 PROTEIN"/>
    <property type="match status" value="1"/>
</dbReference>
<feature type="compositionally biased region" description="Polar residues" evidence="1">
    <location>
        <begin position="338"/>
        <end position="348"/>
    </location>
</feature>
<dbReference type="PANTHER" id="PTHR46444">
    <property type="entry name" value="DCD (DEVELOPMENT AND CELL DEATH) DOMAIN PROTEIN-RELATED"/>
    <property type="match status" value="1"/>
</dbReference>
<organism evidence="3 4">
    <name type="scientific">Oldenlandia corymbosa var. corymbosa</name>
    <dbReference type="NCBI Taxonomy" id="529605"/>
    <lineage>
        <taxon>Eukaryota</taxon>
        <taxon>Viridiplantae</taxon>
        <taxon>Streptophyta</taxon>
        <taxon>Embryophyta</taxon>
        <taxon>Tracheophyta</taxon>
        <taxon>Spermatophyta</taxon>
        <taxon>Magnoliopsida</taxon>
        <taxon>eudicotyledons</taxon>
        <taxon>Gunneridae</taxon>
        <taxon>Pentapetalae</taxon>
        <taxon>asterids</taxon>
        <taxon>lamiids</taxon>
        <taxon>Gentianales</taxon>
        <taxon>Rubiaceae</taxon>
        <taxon>Rubioideae</taxon>
        <taxon>Spermacoceae</taxon>
        <taxon>Hedyotis-Oldenlandia complex</taxon>
        <taxon>Oldenlandia</taxon>
    </lineage>
</organism>
<reference evidence="3" key="1">
    <citation type="submission" date="2023-03" db="EMBL/GenBank/DDBJ databases">
        <authorList>
            <person name="Julca I."/>
        </authorList>
    </citation>
    <scope>NUCLEOTIDE SEQUENCE</scope>
</reference>
<feature type="region of interest" description="Disordered" evidence="1">
    <location>
        <begin position="327"/>
        <end position="348"/>
    </location>
</feature>